<feature type="active site" description="N6-AMP-lysine intermediate" evidence="14">
    <location>
        <position position="212"/>
    </location>
</feature>
<keyword evidence="5 14" id="KW-0547">Nucleotide-binding</keyword>
<dbReference type="InterPro" id="IPR012308">
    <property type="entry name" value="DNA_ligase_ATP-dep_N"/>
</dbReference>
<feature type="binding site" evidence="14">
    <location>
        <position position="379"/>
    </location>
    <ligand>
        <name>ATP</name>
        <dbReference type="ChEBI" id="CHEBI:30616"/>
    </ligand>
</feature>
<evidence type="ECO:0000256" key="2">
    <source>
        <dbReference type="ARBA" id="ARBA00022618"/>
    </source>
</evidence>
<keyword evidence="8 14" id="KW-0460">Magnesium</keyword>
<organism evidence="18 19">
    <name type="scientific">Candidatus Kutchimonas denitrificans</name>
    <dbReference type="NCBI Taxonomy" id="3056748"/>
    <lineage>
        <taxon>Bacteria</taxon>
        <taxon>Pseudomonadati</taxon>
        <taxon>Gemmatimonadota</taxon>
        <taxon>Gemmatimonadia</taxon>
        <taxon>Candidatus Palauibacterales</taxon>
        <taxon>Candidatus Palauibacteraceae</taxon>
        <taxon>Candidatus Kutchimonas</taxon>
    </lineage>
</organism>
<dbReference type="GO" id="GO:0006260">
    <property type="term" value="P:DNA replication"/>
    <property type="evidence" value="ECO:0007669"/>
    <property type="project" value="UniProtKB-UniRule"/>
</dbReference>
<dbReference type="InterPro" id="IPR012310">
    <property type="entry name" value="DNA_ligase_ATP-dep_cent"/>
</dbReference>
<keyword evidence="3 14" id="KW-0235">DNA replication</keyword>
<dbReference type="CDD" id="cd07901">
    <property type="entry name" value="Adenylation_DNA_ligase_Arch_LigB"/>
    <property type="match status" value="1"/>
</dbReference>
<dbReference type="SUPFAM" id="SSF50249">
    <property type="entry name" value="Nucleic acid-binding proteins"/>
    <property type="match status" value="1"/>
</dbReference>
<evidence type="ECO:0000256" key="5">
    <source>
        <dbReference type="ARBA" id="ARBA00022741"/>
    </source>
</evidence>
<dbReference type="InterPro" id="IPR050191">
    <property type="entry name" value="ATP-dep_DNA_ligase"/>
</dbReference>
<feature type="binding site" evidence="14">
    <location>
        <position position="232"/>
    </location>
    <ligand>
        <name>ATP</name>
        <dbReference type="ChEBI" id="CHEBI:30616"/>
    </ligand>
</feature>
<dbReference type="AlphaFoldDB" id="A0AAE4Z4S8"/>
<dbReference type="GO" id="GO:0006310">
    <property type="term" value="P:DNA recombination"/>
    <property type="evidence" value="ECO:0007669"/>
    <property type="project" value="UniProtKB-UniRule"/>
</dbReference>
<dbReference type="InterPro" id="IPR036599">
    <property type="entry name" value="DNA_ligase_N_sf"/>
</dbReference>
<evidence type="ECO:0000256" key="7">
    <source>
        <dbReference type="ARBA" id="ARBA00022840"/>
    </source>
</evidence>
<reference evidence="18 19" key="1">
    <citation type="submission" date="2020-01" db="EMBL/GenBank/DDBJ databases">
        <title>Genomes assembled from Gulf of Kutch pelagic sediment metagenomes.</title>
        <authorList>
            <person name="Chandrashekar M."/>
            <person name="Mahajan M.S."/>
            <person name="Dave K.J."/>
            <person name="Vatsa P."/>
            <person name="Nathani N.M."/>
        </authorList>
    </citation>
    <scope>NUCLEOTIDE SEQUENCE [LARGE SCALE GENOMIC DNA]</scope>
    <source>
        <strain evidence="18">KS3-K002</strain>
    </source>
</reference>
<evidence type="ECO:0000256" key="10">
    <source>
        <dbReference type="ARBA" id="ARBA00023204"/>
    </source>
</evidence>
<dbReference type="EMBL" id="JAACAK010000002">
    <property type="protein sequence ID" value="NIR73523.1"/>
    <property type="molecule type" value="Genomic_DNA"/>
</dbReference>
<dbReference type="GO" id="GO:0051301">
    <property type="term" value="P:cell division"/>
    <property type="evidence" value="ECO:0007669"/>
    <property type="project" value="UniProtKB-KW"/>
</dbReference>
<dbReference type="NCBIfam" id="TIGR00574">
    <property type="entry name" value="dnl1"/>
    <property type="match status" value="1"/>
</dbReference>
<keyword evidence="7 14" id="KW-0067">ATP-binding</keyword>
<keyword evidence="2 14" id="KW-0132">Cell division</keyword>
<dbReference type="GO" id="GO:0006281">
    <property type="term" value="P:DNA repair"/>
    <property type="evidence" value="ECO:0007669"/>
    <property type="project" value="UniProtKB-UniRule"/>
</dbReference>
<evidence type="ECO:0000256" key="1">
    <source>
        <dbReference type="ARBA" id="ARBA00022598"/>
    </source>
</evidence>
<evidence type="ECO:0000256" key="9">
    <source>
        <dbReference type="ARBA" id="ARBA00023172"/>
    </source>
</evidence>
<dbReference type="GO" id="GO:0003677">
    <property type="term" value="F:DNA binding"/>
    <property type="evidence" value="ECO:0007669"/>
    <property type="project" value="InterPro"/>
</dbReference>
<dbReference type="GO" id="GO:0046872">
    <property type="term" value="F:metal ion binding"/>
    <property type="evidence" value="ECO:0007669"/>
    <property type="project" value="UniProtKB-KW"/>
</dbReference>
<gene>
    <name evidence="14" type="primary">lig</name>
    <name evidence="18" type="ORF">GWO12_00180</name>
</gene>
<feature type="binding site" evidence="14">
    <location>
        <position position="261"/>
    </location>
    <ligand>
        <name>ATP</name>
        <dbReference type="ChEBI" id="CHEBI:30616"/>
    </ligand>
</feature>
<dbReference type="PANTHER" id="PTHR45674:SF13">
    <property type="entry name" value="DNA LIGASE-RELATED"/>
    <property type="match status" value="1"/>
</dbReference>
<dbReference type="PROSITE" id="PS00333">
    <property type="entry name" value="DNA_LIGASE_A2"/>
    <property type="match status" value="1"/>
</dbReference>
<evidence type="ECO:0000256" key="15">
    <source>
        <dbReference type="RuleBase" id="RU000617"/>
    </source>
</evidence>
<feature type="binding site" evidence="14">
    <location>
        <position position="373"/>
    </location>
    <ligand>
        <name>ATP</name>
        <dbReference type="ChEBI" id="CHEBI:30616"/>
    </ligand>
</feature>
<dbReference type="Pfam" id="PF04679">
    <property type="entry name" value="DNA_ligase_A_C"/>
    <property type="match status" value="1"/>
</dbReference>
<keyword evidence="4 14" id="KW-0479">Metal-binding</keyword>
<dbReference type="InterPro" id="IPR000977">
    <property type="entry name" value="DNA_ligase_ATP-dep"/>
</dbReference>
<name>A0AAE4Z4S8_9BACT</name>
<protein>
    <recommendedName>
        <fullName evidence="14">Probable DNA ligase</fullName>
        <ecNumber evidence="14">6.5.1.1</ecNumber>
    </recommendedName>
    <alternativeName>
        <fullName evidence="14">Polydeoxyribonucleotide synthase [ATP]</fullName>
    </alternativeName>
</protein>
<feature type="binding site" evidence="14">
    <location>
        <position position="301"/>
    </location>
    <ligand>
        <name>ATP</name>
        <dbReference type="ChEBI" id="CHEBI:30616"/>
    </ligand>
</feature>
<dbReference type="GO" id="GO:0003910">
    <property type="term" value="F:DNA ligase (ATP) activity"/>
    <property type="evidence" value="ECO:0007669"/>
    <property type="project" value="UniProtKB-UniRule"/>
</dbReference>
<evidence type="ECO:0000259" key="17">
    <source>
        <dbReference type="PROSITE" id="PS50160"/>
    </source>
</evidence>
<dbReference type="InterPro" id="IPR012340">
    <property type="entry name" value="NA-bd_OB-fold"/>
</dbReference>
<dbReference type="Gene3D" id="2.40.50.140">
    <property type="entry name" value="Nucleic acid-binding proteins"/>
    <property type="match status" value="1"/>
</dbReference>
<sequence length="511" mass="56355">MKLTDIVETSRRVSETGGRREKIEQLADALRRAGPDEVPLAVAYLAGELPQGRIGIGPAKLRAAGPDHAASEPSLELLEVDADLDAIAAVSGPGSEAERGRLLTHLLARATRREQEFLGRLLLGELRQGALEGIMVEAVARAVDVPASAVRRALMFSGDLGQVAPAAFREGREGLARFSIQLFRPVQPMLAGTADDVAEAFDRLETAALEYKLDGARVQVHRAGDDVRVYTRKLNDVTTAVPELVERVRALPVDEIILDGEALAFREDGRPQPFQVTMRRFGRKLDVEEMCRELPLDAFFFDILYLDGTSLADLPARDRLDAMSGLIPEKLAVPRIITSDPNRAEAFLREALEVGHEGLVAKSLDASYEAGRRGGSWLKLKPAHTLDLVVLAAEWGSGRRRGWLSNLHLGARDPASGGFVMLGKTFKGLKDQTLEWQTRRLLELEVSRDAHTVYVRPELVVEIAFDGVQESPTYPGGMALRFARVKRYRPDKRPEDADTVEAVRRVYERRA</sequence>
<comment type="similarity">
    <text evidence="14 16">Belongs to the ATP-dependent DNA ligase family.</text>
</comment>
<dbReference type="InterPro" id="IPR022865">
    <property type="entry name" value="DNA_ligae_ATP-dep_bac/arc"/>
</dbReference>
<evidence type="ECO:0000256" key="8">
    <source>
        <dbReference type="ARBA" id="ARBA00022842"/>
    </source>
</evidence>
<dbReference type="SUPFAM" id="SSF117018">
    <property type="entry name" value="ATP-dependent DNA ligase DNA-binding domain"/>
    <property type="match status" value="1"/>
</dbReference>
<dbReference type="InterPro" id="IPR012309">
    <property type="entry name" value="DNA_ligase_ATP-dep_C"/>
</dbReference>
<evidence type="ECO:0000256" key="12">
    <source>
        <dbReference type="ARBA" id="ARBA00034003"/>
    </source>
</evidence>
<evidence type="ECO:0000313" key="19">
    <source>
        <dbReference type="Proteomes" id="UP000702544"/>
    </source>
</evidence>
<dbReference type="EC" id="6.5.1.1" evidence="14"/>
<dbReference type="HAMAP" id="MF_00407">
    <property type="entry name" value="DNA_ligase"/>
    <property type="match status" value="1"/>
</dbReference>
<evidence type="ECO:0000256" key="3">
    <source>
        <dbReference type="ARBA" id="ARBA00022705"/>
    </source>
</evidence>
<keyword evidence="10 14" id="KW-0234">DNA repair</keyword>
<dbReference type="NCBIfam" id="NF002868">
    <property type="entry name" value="PRK03180.1"/>
    <property type="match status" value="1"/>
</dbReference>
<dbReference type="Proteomes" id="UP000702544">
    <property type="component" value="Unassembled WGS sequence"/>
</dbReference>
<dbReference type="GO" id="GO:0005524">
    <property type="term" value="F:ATP binding"/>
    <property type="evidence" value="ECO:0007669"/>
    <property type="project" value="UniProtKB-UniRule"/>
</dbReference>
<dbReference type="Gene3D" id="1.10.3260.10">
    <property type="entry name" value="DNA ligase, ATP-dependent, N-terminal domain"/>
    <property type="match status" value="1"/>
</dbReference>
<keyword evidence="1 14" id="KW-0436">Ligase</keyword>
<dbReference type="CDD" id="cd07972">
    <property type="entry name" value="OBF_DNA_ligase_Arch_LigB"/>
    <property type="match status" value="1"/>
</dbReference>
<comment type="caution">
    <text evidence="18">The sequence shown here is derived from an EMBL/GenBank/DDBJ whole genome shotgun (WGS) entry which is preliminary data.</text>
</comment>
<evidence type="ECO:0000256" key="14">
    <source>
        <dbReference type="HAMAP-Rule" id="MF_00407"/>
    </source>
</evidence>
<dbReference type="GO" id="GO:0071897">
    <property type="term" value="P:DNA biosynthetic process"/>
    <property type="evidence" value="ECO:0007669"/>
    <property type="project" value="InterPro"/>
</dbReference>
<dbReference type="InterPro" id="IPR016059">
    <property type="entry name" value="DNA_ligase_ATP-dep_CS"/>
</dbReference>
<feature type="binding site" evidence="14">
    <location>
        <position position="217"/>
    </location>
    <ligand>
        <name>ATP</name>
        <dbReference type="ChEBI" id="CHEBI:30616"/>
    </ligand>
</feature>
<comment type="catalytic activity">
    <reaction evidence="12 14 15">
        <text>ATP + (deoxyribonucleotide)n-3'-hydroxyl + 5'-phospho-(deoxyribonucleotide)m = (deoxyribonucleotide)n+m + AMP + diphosphate.</text>
        <dbReference type="EC" id="6.5.1.1"/>
    </reaction>
</comment>
<dbReference type="PROSITE" id="PS00697">
    <property type="entry name" value="DNA_LIGASE_A1"/>
    <property type="match status" value="1"/>
</dbReference>
<dbReference type="Gene3D" id="3.30.470.30">
    <property type="entry name" value="DNA ligase/mRNA capping enzyme"/>
    <property type="match status" value="1"/>
</dbReference>
<accession>A0AAE4Z4S8</accession>
<comment type="cofactor">
    <cofactor evidence="14">
        <name>Mg(2+)</name>
        <dbReference type="ChEBI" id="CHEBI:18420"/>
    </cofactor>
</comment>
<evidence type="ECO:0000313" key="18">
    <source>
        <dbReference type="EMBL" id="NIR73523.1"/>
    </source>
</evidence>
<evidence type="ECO:0000256" key="13">
    <source>
        <dbReference type="ARBA" id="ARBA00054532"/>
    </source>
</evidence>
<proteinExistence type="inferred from homology"/>
<evidence type="ECO:0000256" key="16">
    <source>
        <dbReference type="RuleBase" id="RU004196"/>
    </source>
</evidence>
<dbReference type="PROSITE" id="PS50160">
    <property type="entry name" value="DNA_LIGASE_A3"/>
    <property type="match status" value="1"/>
</dbReference>
<feature type="binding site" evidence="14">
    <location>
        <position position="210"/>
    </location>
    <ligand>
        <name>ATP</name>
        <dbReference type="ChEBI" id="CHEBI:30616"/>
    </ligand>
</feature>
<evidence type="ECO:0000256" key="4">
    <source>
        <dbReference type="ARBA" id="ARBA00022723"/>
    </source>
</evidence>
<evidence type="ECO:0000256" key="6">
    <source>
        <dbReference type="ARBA" id="ARBA00022763"/>
    </source>
</evidence>
<feature type="domain" description="ATP-dependent DNA ligase family profile" evidence="17">
    <location>
        <begin position="299"/>
        <end position="413"/>
    </location>
</feature>
<dbReference type="PANTHER" id="PTHR45674">
    <property type="entry name" value="DNA LIGASE 1/3 FAMILY MEMBER"/>
    <property type="match status" value="1"/>
</dbReference>
<evidence type="ECO:0000256" key="11">
    <source>
        <dbReference type="ARBA" id="ARBA00023306"/>
    </source>
</evidence>
<dbReference type="SUPFAM" id="SSF56091">
    <property type="entry name" value="DNA ligase/mRNA capping enzyme, catalytic domain"/>
    <property type="match status" value="1"/>
</dbReference>
<keyword evidence="11 14" id="KW-0131">Cell cycle</keyword>
<comment type="function">
    <text evidence="13 14">DNA ligase that seals nicks in double-stranded DNA during DNA replication, DNA recombination and DNA repair.</text>
</comment>
<dbReference type="Pfam" id="PF01068">
    <property type="entry name" value="DNA_ligase_A_M"/>
    <property type="match status" value="1"/>
</dbReference>
<dbReference type="Pfam" id="PF04675">
    <property type="entry name" value="DNA_ligase_A_N"/>
    <property type="match status" value="1"/>
</dbReference>
<keyword evidence="9 14" id="KW-0233">DNA recombination</keyword>
<dbReference type="FunFam" id="2.40.50.140:FF:000163">
    <property type="entry name" value="Probable DNA ligase"/>
    <property type="match status" value="1"/>
</dbReference>
<keyword evidence="6 14" id="KW-0227">DNA damage</keyword>